<keyword evidence="7 9" id="KW-0811">Translocation</keyword>
<dbReference type="GO" id="GO:0008320">
    <property type="term" value="F:protein transmembrane transporter activity"/>
    <property type="evidence" value="ECO:0007669"/>
    <property type="project" value="UniProtKB-UniRule"/>
</dbReference>
<feature type="compositionally biased region" description="Low complexity" evidence="10">
    <location>
        <begin position="58"/>
        <end position="71"/>
    </location>
</feature>
<evidence type="ECO:0000256" key="8">
    <source>
        <dbReference type="ARBA" id="ARBA00023136"/>
    </source>
</evidence>
<comment type="similarity">
    <text evidence="9">Belongs to the TatA/E family.</text>
</comment>
<evidence type="ECO:0000256" key="5">
    <source>
        <dbReference type="ARBA" id="ARBA00022927"/>
    </source>
</evidence>
<dbReference type="InterPro" id="IPR006312">
    <property type="entry name" value="TatA/E"/>
</dbReference>
<evidence type="ECO:0000256" key="10">
    <source>
        <dbReference type="SAM" id="MobiDB-lite"/>
    </source>
</evidence>
<evidence type="ECO:0000256" key="7">
    <source>
        <dbReference type="ARBA" id="ARBA00023010"/>
    </source>
</evidence>
<comment type="subunit">
    <text evidence="9">The Tat system comprises two distinct complexes: a TatABC complex, containing multiple copies of TatA, TatB and TatC subunits, and a separate TatA complex, containing only TatA subunits. Substrates initially bind to the TatABC complex, which probably triggers association of the separate TatA complex to form the active translocon.</text>
</comment>
<proteinExistence type="inferred from homology"/>
<comment type="subcellular location">
    <subcellularLocation>
        <location evidence="1 9">Cell membrane</location>
        <topology evidence="1 9">Single-pass membrane protein</topology>
    </subcellularLocation>
</comment>
<evidence type="ECO:0000256" key="3">
    <source>
        <dbReference type="ARBA" id="ARBA00022475"/>
    </source>
</evidence>
<keyword evidence="3 9" id="KW-1003">Cell membrane</keyword>
<protein>
    <recommendedName>
        <fullName evidence="9">Sec-independent protein translocase protein TatA</fullName>
    </recommendedName>
</protein>
<feature type="region of interest" description="Disordered" evidence="10">
    <location>
        <begin position="50"/>
        <end position="76"/>
    </location>
</feature>
<evidence type="ECO:0000256" key="9">
    <source>
        <dbReference type="HAMAP-Rule" id="MF_00236"/>
    </source>
</evidence>
<keyword evidence="5 9" id="KW-0653">Protein transport</keyword>
<evidence type="ECO:0000256" key="6">
    <source>
        <dbReference type="ARBA" id="ARBA00022989"/>
    </source>
</evidence>
<evidence type="ECO:0000256" key="4">
    <source>
        <dbReference type="ARBA" id="ARBA00022692"/>
    </source>
</evidence>
<keyword evidence="6 9" id="KW-1133">Transmembrane helix</keyword>
<name>A0A7W4TIJ5_KINRA</name>
<comment type="caution">
    <text evidence="11">The sequence shown here is derived from an EMBL/GenBank/DDBJ whole genome shotgun (WGS) entry which is preliminary data.</text>
</comment>
<sequence>MFRNLVDHPWVLVILVVLIVALFGSKRLPDAARGLGRSMRIFKSEVKEMKNDGKADTKTAAAPAASPAAAAHDSEPTALEAKLAAEQAEADAVQRQTRAS</sequence>
<dbReference type="GO" id="GO:0033281">
    <property type="term" value="C:TAT protein transport complex"/>
    <property type="evidence" value="ECO:0007669"/>
    <property type="project" value="UniProtKB-UniRule"/>
</dbReference>
<dbReference type="PANTHER" id="PTHR42982">
    <property type="entry name" value="SEC-INDEPENDENT PROTEIN TRANSLOCASE PROTEIN TATA"/>
    <property type="match status" value="1"/>
</dbReference>
<evidence type="ECO:0000256" key="1">
    <source>
        <dbReference type="ARBA" id="ARBA00004162"/>
    </source>
</evidence>
<organism evidence="11 12">
    <name type="scientific">Kineococcus radiotolerans</name>
    <dbReference type="NCBI Taxonomy" id="131568"/>
    <lineage>
        <taxon>Bacteria</taxon>
        <taxon>Bacillati</taxon>
        <taxon>Actinomycetota</taxon>
        <taxon>Actinomycetes</taxon>
        <taxon>Kineosporiales</taxon>
        <taxon>Kineosporiaceae</taxon>
        <taxon>Kineococcus</taxon>
    </lineage>
</organism>
<dbReference type="AlphaFoldDB" id="A0A7W4TIJ5"/>
<dbReference type="PANTHER" id="PTHR42982:SF8">
    <property type="entry name" value="SEC-INDEPENDENT PROTEIN TRANSLOCASE PROTEIN TATA"/>
    <property type="match status" value="1"/>
</dbReference>
<dbReference type="Pfam" id="PF02416">
    <property type="entry name" value="TatA_B_E"/>
    <property type="match status" value="1"/>
</dbReference>
<evidence type="ECO:0000313" key="12">
    <source>
        <dbReference type="Proteomes" id="UP000533269"/>
    </source>
</evidence>
<keyword evidence="4 9" id="KW-0812">Transmembrane</keyword>
<dbReference type="Proteomes" id="UP000533269">
    <property type="component" value="Unassembled WGS sequence"/>
</dbReference>
<dbReference type="NCBIfam" id="NF001854">
    <property type="entry name" value="PRK00575.1"/>
    <property type="match status" value="1"/>
</dbReference>
<dbReference type="GO" id="GO:0043953">
    <property type="term" value="P:protein transport by the Tat complex"/>
    <property type="evidence" value="ECO:0007669"/>
    <property type="project" value="UniProtKB-UniRule"/>
</dbReference>
<dbReference type="Gene3D" id="1.20.5.3310">
    <property type="match status" value="1"/>
</dbReference>
<dbReference type="EMBL" id="JACHVY010000001">
    <property type="protein sequence ID" value="MBB2899513.1"/>
    <property type="molecule type" value="Genomic_DNA"/>
</dbReference>
<reference evidence="11 12" key="1">
    <citation type="submission" date="2020-08" db="EMBL/GenBank/DDBJ databases">
        <title>The Agave Microbiome: Exploring the role of microbial communities in plant adaptations to desert environments.</title>
        <authorList>
            <person name="Partida-Martinez L.P."/>
        </authorList>
    </citation>
    <scope>NUCLEOTIDE SEQUENCE [LARGE SCALE GENOMIC DNA]</scope>
    <source>
        <strain evidence="11 12">AS2.23</strain>
    </source>
</reference>
<comment type="function">
    <text evidence="9">Part of the twin-arginine translocation (Tat) system that transports large folded proteins containing a characteristic twin-arginine motif in their signal peptide across membranes. TatA could form the protein-conducting channel of the Tat system.</text>
</comment>
<dbReference type="HAMAP" id="MF_00236">
    <property type="entry name" value="TatA_E"/>
    <property type="match status" value="1"/>
</dbReference>
<evidence type="ECO:0000256" key="2">
    <source>
        <dbReference type="ARBA" id="ARBA00022448"/>
    </source>
</evidence>
<keyword evidence="8 9" id="KW-0472">Membrane</keyword>
<keyword evidence="2 9" id="KW-0813">Transport</keyword>
<dbReference type="InterPro" id="IPR003369">
    <property type="entry name" value="TatA/B/E"/>
</dbReference>
<reference evidence="11 12" key="2">
    <citation type="submission" date="2020-08" db="EMBL/GenBank/DDBJ databases">
        <authorList>
            <person name="Partida-Martinez L."/>
            <person name="Huntemann M."/>
            <person name="Clum A."/>
            <person name="Wang J."/>
            <person name="Palaniappan K."/>
            <person name="Ritter S."/>
            <person name="Chen I.-M."/>
            <person name="Stamatis D."/>
            <person name="Reddy T."/>
            <person name="O'Malley R."/>
            <person name="Daum C."/>
            <person name="Shapiro N."/>
            <person name="Ivanova N."/>
            <person name="Kyrpides N."/>
            <person name="Woyke T."/>
        </authorList>
    </citation>
    <scope>NUCLEOTIDE SEQUENCE [LARGE SCALE GENOMIC DNA]</scope>
    <source>
        <strain evidence="11 12">AS2.23</strain>
    </source>
</reference>
<dbReference type="RefSeq" id="WP_183390146.1">
    <property type="nucleotide sequence ID" value="NZ_JACHVY010000001.1"/>
</dbReference>
<evidence type="ECO:0000313" key="11">
    <source>
        <dbReference type="EMBL" id="MBB2899513.1"/>
    </source>
</evidence>
<accession>A0A7W4TIJ5</accession>
<gene>
    <name evidence="9" type="primary">tatA</name>
    <name evidence="11" type="ORF">FHR75_000301</name>
</gene>
<feature type="transmembrane region" description="Helical" evidence="9">
    <location>
        <begin position="6"/>
        <end position="24"/>
    </location>
</feature>